<dbReference type="InterPro" id="IPR004572">
    <property type="entry name" value="Protoporphyrinogen_oxidase"/>
</dbReference>
<evidence type="ECO:0000259" key="12">
    <source>
        <dbReference type="Pfam" id="PF01593"/>
    </source>
</evidence>
<evidence type="ECO:0000256" key="7">
    <source>
        <dbReference type="ARBA" id="ARBA00022630"/>
    </source>
</evidence>
<dbReference type="PANTHER" id="PTHR42923:SF3">
    <property type="entry name" value="PROTOPORPHYRINOGEN OXIDASE"/>
    <property type="match status" value="1"/>
</dbReference>
<dbReference type="PANTHER" id="PTHR42923">
    <property type="entry name" value="PROTOPORPHYRINOGEN OXIDASE"/>
    <property type="match status" value="1"/>
</dbReference>
<evidence type="ECO:0000256" key="6">
    <source>
        <dbReference type="ARBA" id="ARBA00019046"/>
    </source>
</evidence>
<comment type="subcellular location">
    <subcellularLocation>
        <location evidence="11">Cytoplasm</location>
    </subcellularLocation>
</comment>
<dbReference type="Gene3D" id="3.90.660.20">
    <property type="entry name" value="Protoporphyrinogen oxidase, mitochondrial, domain 2"/>
    <property type="match status" value="1"/>
</dbReference>
<feature type="domain" description="Amine oxidase" evidence="12">
    <location>
        <begin position="18"/>
        <end position="478"/>
    </location>
</feature>
<keyword evidence="9 11" id="KW-0560">Oxidoreductase</keyword>
<keyword evidence="8 11" id="KW-0274">FAD</keyword>
<comment type="function">
    <text evidence="11">Involved in coproporphyrin-dependent heme b biosynthesis. Catalyzes the oxidation of coproporphyrinogen III to coproporphyrin III.</text>
</comment>
<dbReference type="Gene3D" id="1.10.3110.10">
    <property type="entry name" value="protoporphyrinogen ix oxidase, domain 3"/>
    <property type="match status" value="1"/>
</dbReference>
<dbReference type="Proteomes" id="UP000295418">
    <property type="component" value="Unassembled WGS sequence"/>
</dbReference>
<dbReference type="EMBL" id="SKFG01000001">
    <property type="protein sequence ID" value="TCZ81134.1"/>
    <property type="molecule type" value="Genomic_DNA"/>
</dbReference>
<proteinExistence type="inferred from homology"/>
<name>A0A4R4ELJ4_9BACL</name>
<reference evidence="13 14" key="1">
    <citation type="submission" date="2019-03" db="EMBL/GenBank/DDBJ databases">
        <authorList>
            <person name="Kim M.K.M."/>
        </authorList>
    </citation>
    <scope>NUCLEOTIDE SEQUENCE [LARGE SCALE GENOMIC DNA]</scope>
    <source>
        <strain evidence="13 14">18JY21-1</strain>
    </source>
</reference>
<dbReference type="NCBIfam" id="TIGR00562">
    <property type="entry name" value="proto_IX_ox"/>
    <property type="match status" value="1"/>
</dbReference>
<evidence type="ECO:0000313" key="14">
    <source>
        <dbReference type="Proteomes" id="UP000295418"/>
    </source>
</evidence>
<comment type="caution">
    <text evidence="13">The sequence shown here is derived from an EMBL/GenBank/DDBJ whole genome shotgun (WGS) entry which is preliminary data.</text>
</comment>
<evidence type="ECO:0000256" key="9">
    <source>
        <dbReference type="ARBA" id="ARBA00023002"/>
    </source>
</evidence>
<evidence type="ECO:0000313" key="13">
    <source>
        <dbReference type="EMBL" id="TCZ81134.1"/>
    </source>
</evidence>
<protein>
    <recommendedName>
        <fullName evidence="6 11">Coproporphyrinogen III oxidase</fullName>
        <ecNumber evidence="5 11">1.3.3.15</ecNumber>
    </recommendedName>
</protein>
<dbReference type="Pfam" id="PF01593">
    <property type="entry name" value="Amino_oxidase"/>
    <property type="match status" value="1"/>
</dbReference>
<evidence type="ECO:0000256" key="2">
    <source>
        <dbReference type="ARBA" id="ARBA00001974"/>
    </source>
</evidence>
<evidence type="ECO:0000256" key="5">
    <source>
        <dbReference type="ARBA" id="ARBA00012402"/>
    </source>
</evidence>
<evidence type="ECO:0000256" key="11">
    <source>
        <dbReference type="RuleBase" id="RU364052"/>
    </source>
</evidence>
<evidence type="ECO:0000256" key="1">
    <source>
        <dbReference type="ARBA" id="ARBA00001755"/>
    </source>
</evidence>
<comment type="catalytic activity">
    <reaction evidence="1">
        <text>coproporphyrinogen III + 3 O2 = coproporphyrin III + 3 H2O2</text>
        <dbReference type="Rhea" id="RHEA:43436"/>
        <dbReference type="ChEBI" id="CHEBI:15379"/>
        <dbReference type="ChEBI" id="CHEBI:16240"/>
        <dbReference type="ChEBI" id="CHEBI:57309"/>
        <dbReference type="ChEBI" id="CHEBI:131725"/>
        <dbReference type="EC" id="1.3.3.15"/>
    </reaction>
    <physiologicalReaction direction="left-to-right" evidence="1">
        <dbReference type="Rhea" id="RHEA:43437"/>
    </physiologicalReaction>
</comment>
<comment type="similarity">
    <text evidence="4 11">Belongs to the protoporphyrinogen/coproporphyrinogen oxidase family. Coproporphyrinogen III oxidase subfamily.</text>
</comment>
<keyword evidence="11" id="KW-0963">Cytoplasm</keyword>
<dbReference type="InterPro" id="IPR002937">
    <property type="entry name" value="Amino_oxidase"/>
</dbReference>
<accession>A0A4R4ELJ4</accession>
<dbReference type="SUPFAM" id="SSF54373">
    <property type="entry name" value="FAD-linked reductases, C-terminal domain"/>
    <property type="match status" value="1"/>
</dbReference>
<dbReference type="AlphaFoldDB" id="A0A4R4ELJ4"/>
<comment type="pathway">
    <text evidence="3 11">Porphyrin-containing compound metabolism; protoheme biosynthesis.</text>
</comment>
<keyword evidence="10 11" id="KW-0350">Heme biosynthesis</keyword>
<keyword evidence="7 11" id="KW-0285">Flavoprotein</keyword>
<evidence type="ECO:0000256" key="4">
    <source>
        <dbReference type="ARBA" id="ARBA00008310"/>
    </source>
</evidence>
<evidence type="ECO:0000256" key="3">
    <source>
        <dbReference type="ARBA" id="ARBA00004744"/>
    </source>
</evidence>
<sequence>MDVRMNEPTQITIIGGGITGLSTAFYLQKELADQQVNAQITVVEASSAFGGKINTMEKDGIVFEKGADSFLARKLPIIELTKELGLENELTGTNPNAKKTYILYKDKLHPMPPGLVLGIPSELKPFMKTSLISPFGKLRAAMDLVLPRRKEVADESLGSFLERRLGKEVLEKIAEPLLAGIYAGNMHALSLQATFPQFGEMEQKFGSLIRGTSSNRSKTAQNLPGLPPAANKSMFLTFRKGLMTLINGLIAALREQNVDLRLNTPVAGVAKSNSSQSSRYNITFADGHEEQADAVIVALPSYHAAALLQEPSAKGFLEELDYVSVANVVLAFNRKDVNFTFDGSGFLVPRSEGRFITACTWTSNKWMHTAPEDKVLIRFYVGRAGDERWRSMTTEQIVSEVRKDMLDIMGLDAEPIFHEVTPLERSMPQYGIGHLDKVAKFREDLKMNLPGLLVTGAGFHGVGLPDCVRQGKEAAKELVHELIQYRSSKAQSESEDSA</sequence>
<dbReference type="InterPro" id="IPR036188">
    <property type="entry name" value="FAD/NAD-bd_sf"/>
</dbReference>
<dbReference type="EC" id="1.3.3.15" evidence="5 11"/>
<dbReference type="InterPro" id="IPR050464">
    <property type="entry name" value="Zeta_carotene_desat/Oxidored"/>
</dbReference>
<dbReference type="GO" id="GO:0005737">
    <property type="term" value="C:cytoplasm"/>
    <property type="evidence" value="ECO:0007669"/>
    <property type="project" value="UniProtKB-SubCell"/>
</dbReference>
<organism evidence="13 14">
    <name type="scientific">Paenibacillus albiflavus</name>
    <dbReference type="NCBI Taxonomy" id="2545760"/>
    <lineage>
        <taxon>Bacteria</taxon>
        <taxon>Bacillati</taxon>
        <taxon>Bacillota</taxon>
        <taxon>Bacilli</taxon>
        <taxon>Bacillales</taxon>
        <taxon>Paenibacillaceae</taxon>
        <taxon>Paenibacillus</taxon>
    </lineage>
</organism>
<dbReference type="Gene3D" id="3.50.50.60">
    <property type="entry name" value="FAD/NAD(P)-binding domain"/>
    <property type="match status" value="1"/>
</dbReference>
<dbReference type="SUPFAM" id="SSF51905">
    <property type="entry name" value="FAD/NAD(P)-binding domain"/>
    <property type="match status" value="1"/>
</dbReference>
<gene>
    <name evidence="13" type="primary">hemG</name>
    <name evidence="13" type="ORF">E0485_02335</name>
</gene>
<dbReference type="GO" id="GO:0004729">
    <property type="term" value="F:oxygen-dependent protoporphyrinogen oxidase activity"/>
    <property type="evidence" value="ECO:0007669"/>
    <property type="project" value="UniProtKB-UniRule"/>
</dbReference>
<evidence type="ECO:0000256" key="8">
    <source>
        <dbReference type="ARBA" id="ARBA00022827"/>
    </source>
</evidence>
<evidence type="ECO:0000256" key="10">
    <source>
        <dbReference type="ARBA" id="ARBA00023133"/>
    </source>
</evidence>
<dbReference type="UniPathway" id="UPA00252"/>
<comment type="cofactor">
    <cofactor evidence="2 11">
        <name>FAD</name>
        <dbReference type="ChEBI" id="CHEBI:57692"/>
    </cofactor>
</comment>
<dbReference type="OrthoDB" id="9805195at2"/>
<dbReference type="GO" id="GO:0006783">
    <property type="term" value="P:heme biosynthetic process"/>
    <property type="evidence" value="ECO:0007669"/>
    <property type="project" value="UniProtKB-UniRule"/>
</dbReference>
<keyword evidence="14" id="KW-1185">Reference proteome</keyword>